<accession>A0A7Z0JDP0</accession>
<dbReference type="AlphaFoldDB" id="A0A7Z0JDP0"/>
<organism evidence="2 3">
    <name type="scientific">Nocardiopsis aegyptia</name>
    <dbReference type="NCBI Taxonomy" id="220378"/>
    <lineage>
        <taxon>Bacteria</taxon>
        <taxon>Bacillati</taxon>
        <taxon>Actinomycetota</taxon>
        <taxon>Actinomycetes</taxon>
        <taxon>Streptosporangiales</taxon>
        <taxon>Nocardiopsidaceae</taxon>
        <taxon>Nocardiopsis</taxon>
    </lineage>
</organism>
<evidence type="ECO:0000256" key="1">
    <source>
        <dbReference type="SAM" id="MobiDB-lite"/>
    </source>
</evidence>
<keyword evidence="3" id="KW-1185">Reference proteome</keyword>
<feature type="region of interest" description="Disordered" evidence="1">
    <location>
        <begin position="101"/>
        <end position="182"/>
    </location>
</feature>
<evidence type="ECO:0000313" key="3">
    <source>
        <dbReference type="Proteomes" id="UP000572051"/>
    </source>
</evidence>
<comment type="caution">
    <text evidence="2">The sequence shown here is derived from an EMBL/GenBank/DDBJ whole genome shotgun (WGS) entry which is preliminary data.</text>
</comment>
<protein>
    <submittedName>
        <fullName evidence="2">Uncharacterized protein</fullName>
    </submittedName>
</protein>
<dbReference type="SUPFAM" id="SSF56770">
    <property type="entry name" value="HydA/Nqo6-like"/>
    <property type="match status" value="1"/>
</dbReference>
<gene>
    <name evidence="2" type="ORF">HNR10_005565</name>
</gene>
<dbReference type="EMBL" id="JACCFS010000001">
    <property type="protein sequence ID" value="NYJ37684.1"/>
    <property type="molecule type" value="Genomic_DNA"/>
</dbReference>
<feature type="compositionally biased region" description="Basic and acidic residues" evidence="1">
    <location>
        <begin position="101"/>
        <end position="159"/>
    </location>
</feature>
<dbReference type="RefSeq" id="WP_179828619.1">
    <property type="nucleotide sequence ID" value="NZ_JACCFS010000001.1"/>
</dbReference>
<evidence type="ECO:0000313" key="2">
    <source>
        <dbReference type="EMBL" id="NYJ37684.1"/>
    </source>
</evidence>
<dbReference type="Proteomes" id="UP000572051">
    <property type="component" value="Unassembled WGS sequence"/>
</dbReference>
<sequence length="397" mass="41873">MDLTGWLLARALPCAFVVTAVGGTGARLAVERELRERGWRRAAAPGAADLLVVCGPEDPDLADAVDRVWKQMPGPRARVRVPGADGAARLLDATRGRLLDVDRQRREAAERDAAARERAQQGGDEGHGDDGEHDQGNGGDHDDGHSGHAGGEGHGDGHGHGHGGMSMPGGIPMADRGPDRDGLTLDRLHVNLGPALTDWPAGLRLRLTLQGDVVQEAEAEIVGGAAVTSAFWDVPGPAAALDSAQRLLTAAGWPDAAESARRWRDALLAEPEPDAATRRGVLRWLRRVRRSRVLRWSTAGLGPIDGPVPEPLLGDVTDRWSRRLDVVEAALGAGGRPGRDAPADRSRTEAAEAAKAALDLLPSLVTGQELAAVRLVVASLDPDTEALRAHVPGRSHD</sequence>
<name>A0A7Z0JDP0_9ACTN</name>
<reference evidence="2 3" key="1">
    <citation type="submission" date="2020-07" db="EMBL/GenBank/DDBJ databases">
        <title>Sequencing the genomes of 1000 actinobacteria strains.</title>
        <authorList>
            <person name="Klenk H.-P."/>
        </authorList>
    </citation>
    <scope>NUCLEOTIDE SEQUENCE [LARGE SCALE GENOMIC DNA]</scope>
    <source>
        <strain evidence="2 3">DSM 44442</strain>
    </source>
</reference>
<proteinExistence type="predicted"/>